<keyword evidence="3 7" id="KW-0812">Transmembrane</keyword>
<feature type="signal peptide" evidence="8">
    <location>
        <begin position="1"/>
        <end position="16"/>
    </location>
</feature>
<dbReference type="Pfam" id="PF01292">
    <property type="entry name" value="Ni_hydr_CYTB"/>
    <property type="match status" value="1"/>
</dbReference>
<feature type="transmembrane region" description="Helical" evidence="7">
    <location>
        <begin position="558"/>
        <end position="578"/>
    </location>
</feature>
<feature type="domain" description="Cytochrome c7-like" evidence="10">
    <location>
        <begin position="63"/>
        <end position="130"/>
    </location>
</feature>
<dbReference type="Gene3D" id="1.10.1130.10">
    <property type="entry name" value="Flavocytochrome C3, Chain A"/>
    <property type="match status" value="1"/>
</dbReference>
<evidence type="ECO:0000259" key="10">
    <source>
        <dbReference type="Pfam" id="PF14522"/>
    </source>
</evidence>
<evidence type="ECO:0000313" key="12">
    <source>
        <dbReference type="Proteomes" id="UP001165089"/>
    </source>
</evidence>
<dbReference type="EMBL" id="BSDD01000001">
    <property type="protein sequence ID" value="GLH68753.1"/>
    <property type="molecule type" value="Genomic_DNA"/>
</dbReference>
<keyword evidence="5 7" id="KW-1133">Transmembrane helix</keyword>
<proteinExistence type="predicted"/>
<evidence type="ECO:0000259" key="9">
    <source>
        <dbReference type="Pfam" id="PF01292"/>
    </source>
</evidence>
<feature type="transmembrane region" description="Helical" evidence="7">
    <location>
        <begin position="359"/>
        <end position="378"/>
    </location>
</feature>
<feature type="transmembrane region" description="Helical" evidence="7">
    <location>
        <begin position="406"/>
        <end position="427"/>
    </location>
</feature>
<feature type="transmembrane region" description="Helical" evidence="7">
    <location>
        <begin position="519"/>
        <end position="538"/>
    </location>
</feature>
<dbReference type="Proteomes" id="UP001165089">
    <property type="component" value="Unassembled WGS sequence"/>
</dbReference>
<accession>A0ABQ5Q266</accession>
<gene>
    <name evidence="11" type="ORF">GETHPA_02860</name>
</gene>
<feature type="transmembrane region" description="Helical" evidence="7">
    <location>
        <begin position="447"/>
        <end position="466"/>
    </location>
</feature>
<dbReference type="SUPFAM" id="SSF81342">
    <property type="entry name" value="Transmembrane di-heme cytochromes"/>
    <property type="match status" value="1"/>
</dbReference>
<evidence type="ECO:0000256" key="1">
    <source>
        <dbReference type="ARBA" id="ARBA00004651"/>
    </source>
</evidence>
<dbReference type="InterPro" id="IPR036280">
    <property type="entry name" value="Multihaem_cyt_sf"/>
</dbReference>
<dbReference type="RefSeq" id="WP_285722338.1">
    <property type="nucleotide sequence ID" value="NZ_BSDD01000001.1"/>
</dbReference>
<evidence type="ECO:0000256" key="6">
    <source>
        <dbReference type="ARBA" id="ARBA00023136"/>
    </source>
</evidence>
<dbReference type="InterPro" id="IPR011577">
    <property type="entry name" value="Cyt_b561_bac/Ni-Hgenase"/>
</dbReference>
<evidence type="ECO:0000313" key="11">
    <source>
        <dbReference type="EMBL" id="GLH68753.1"/>
    </source>
</evidence>
<dbReference type="InterPro" id="IPR016174">
    <property type="entry name" value="Di-haem_cyt_TM"/>
</dbReference>
<dbReference type="Gene3D" id="3.90.10.10">
    <property type="entry name" value="Cytochrome C3"/>
    <property type="match status" value="1"/>
</dbReference>
<protein>
    <submittedName>
        <fullName evidence="11">Cytochrome c</fullName>
    </submittedName>
</protein>
<keyword evidence="6 7" id="KW-0472">Membrane</keyword>
<name>A0ABQ5Q266_9BACT</name>
<evidence type="ECO:0000256" key="8">
    <source>
        <dbReference type="SAM" id="SignalP"/>
    </source>
</evidence>
<comment type="subcellular location">
    <subcellularLocation>
        <location evidence="1">Cell membrane</location>
        <topology evidence="1">Multi-pass membrane protein</topology>
    </subcellularLocation>
</comment>
<feature type="domain" description="Cytochrome b561 bacterial/Ni-hydrogenase" evidence="9">
    <location>
        <begin position="400"/>
        <end position="580"/>
    </location>
</feature>
<comment type="caution">
    <text evidence="11">The sequence shown here is derived from an EMBL/GenBank/DDBJ whole genome shotgun (WGS) entry which is preliminary data.</text>
</comment>
<evidence type="ECO:0000256" key="5">
    <source>
        <dbReference type="ARBA" id="ARBA00022989"/>
    </source>
</evidence>
<organism evidence="11 12">
    <name type="scientific">Geothrix rubra</name>
    <dbReference type="NCBI Taxonomy" id="2927977"/>
    <lineage>
        <taxon>Bacteria</taxon>
        <taxon>Pseudomonadati</taxon>
        <taxon>Acidobacteriota</taxon>
        <taxon>Holophagae</taxon>
        <taxon>Holophagales</taxon>
        <taxon>Holophagaceae</taxon>
        <taxon>Geothrix</taxon>
    </lineage>
</organism>
<feature type="chain" id="PRO_5047322112" evidence="8">
    <location>
        <begin position="17"/>
        <end position="632"/>
    </location>
</feature>
<dbReference type="InterPro" id="IPR029467">
    <property type="entry name" value="Cyt_c7-like"/>
</dbReference>
<dbReference type="PANTHER" id="PTHR35038:SF8">
    <property type="entry name" value="C-TYPE POLYHEME CYTOCHROME OMCC"/>
    <property type="match status" value="1"/>
</dbReference>
<keyword evidence="12" id="KW-1185">Reference proteome</keyword>
<evidence type="ECO:0000256" key="4">
    <source>
        <dbReference type="ARBA" id="ARBA00022729"/>
    </source>
</evidence>
<dbReference type="Pfam" id="PF14522">
    <property type="entry name" value="Cytochrome_C7"/>
    <property type="match status" value="1"/>
</dbReference>
<evidence type="ECO:0000256" key="7">
    <source>
        <dbReference type="SAM" id="Phobius"/>
    </source>
</evidence>
<dbReference type="SUPFAM" id="SSF48695">
    <property type="entry name" value="Multiheme cytochromes"/>
    <property type="match status" value="1"/>
</dbReference>
<dbReference type="CDD" id="cd08168">
    <property type="entry name" value="Cytochrom_C3"/>
    <property type="match status" value="1"/>
</dbReference>
<sequence>MRFLLAGFFSCLLLSAAAPKPQDCVGCHDVDLAKFEKTPHASMGCTGCHNGITKLPHAGKPAPVKCGDCHADEVKEYAGSAHGVAKKSGMADAATCSSCHGPAHEMLPASDPGSRVAKRNLPDTCGSCHSNPDFMAKHKIPFAKPVEAYRLSLHGREVAKGNLAAASCSDCHGSHNILPATDPRAKVNHANVMETCGACHAQVKAAYAQSVHGVAVARGAADAPTCTDCHGEHTILAPSEAGSLVNPARVSTVTCGRCHADERLARRYDLPASNVTSFEDSFHGLALRGGQQTVANCASCHGVHDILPSSDPRSTINPKNLGRTCGQCHAGVGDKLATAHIHLRNEGASEHPVVKWIRLAYLLLIPLTIGFMLLHNGLDFLRKLRHRKLHHGTGEEVMRMNIRFRIAHWMVIVSFLTLVFTGFALKFPESAWVKMCQACGLSPIARAYLHRIAAILITFGTVYHLVHMAMVRRDRVILTELLPNWQDAKDIFNMLRYNLGLTKHRPTFGMFGYPEKMEYWAFMWGTIVMAVTGFLLWAENWTLSHFPKWVIDAATAAHWYEAILATLSILVWHWYLVIFDPDVYPMDMAWLNGKVSADHLRETRPEYYRKIVEASEVQDSDQATPPDAPAGH</sequence>
<dbReference type="PANTHER" id="PTHR35038">
    <property type="entry name" value="DISSIMILATORY SULFITE REDUCTASE SIRA"/>
    <property type="match status" value="1"/>
</dbReference>
<reference evidence="11 12" key="1">
    <citation type="journal article" date="2023" name="Antonie Van Leeuwenhoek">
        <title>Mesoterricola silvestris gen. nov., sp. nov., Mesoterricola sediminis sp. nov., Geothrix oryzae sp. nov., Geothrix edaphica sp. nov., Geothrix rubra sp. nov., and Geothrix limicola sp. nov., six novel members of Acidobacteriota isolated from soils.</title>
        <authorList>
            <person name="Itoh H."/>
            <person name="Sugisawa Y."/>
            <person name="Mise K."/>
            <person name="Xu Z."/>
            <person name="Kuniyasu M."/>
            <person name="Ushijima N."/>
            <person name="Kawano K."/>
            <person name="Kobayashi E."/>
            <person name="Shiratori Y."/>
            <person name="Masuda Y."/>
            <person name="Senoo K."/>
        </authorList>
    </citation>
    <scope>NUCLEOTIDE SEQUENCE [LARGE SCALE GENOMIC DNA]</scope>
    <source>
        <strain evidence="11 12">Red803</strain>
    </source>
</reference>
<dbReference type="Gene3D" id="1.20.950.20">
    <property type="entry name" value="Transmembrane di-heme cytochromes, Chain C"/>
    <property type="match status" value="1"/>
</dbReference>
<keyword evidence="4 8" id="KW-0732">Signal</keyword>
<dbReference type="InterPro" id="IPR051829">
    <property type="entry name" value="Multiheme_Cytochr_ET"/>
</dbReference>
<keyword evidence="2" id="KW-1003">Cell membrane</keyword>
<evidence type="ECO:0000256" key="3">
    <source>
        <dbReference type="ARBA" id="ARBA00022692"/>
    </source>
</evidence>
<evidence type="ECO:0000256" key="2">
    <source>
        <dbReference type="ARBA" id="ARBA00022475"/>
    </source>
</evidence>